<sequence>MEQKPSGNPLWLLLTLPVFFLVWWLAAIEYAFIIGFGTFVTLYVLFVWLPDDQARKLNRIAKFSEAKKLLKFATLQLNKVRDSEIVEEDGKALLTLEGLINEFESKKTVQGKVEEKVLPMLRNLTGLLKRWLGHESGMYPLETVEAKKVRGILLHFDDLILKYQKDGIDPTDTYLTGLYELETDMQSAGIDPEGGR</sequence>
<dbReference type="EMBL" id="LCMI01000009">
    <property type="protein sequence ID" value="KKU32578.1"/>
    <property type="molecule type" value="Genomic_DNA"/>
</dbReference>
<reference evidence="2 3" key="1">
    <citation type="journal article" date="2015" name="Nature">
        <title>rRNA introns, odd ribosomes, and small enigmatic genomes across a large radiation of phyla.</title>
        <authorList>
            <person name="Brown C.T."/>
            <person name="Hug L.A."/>
            <person name="Thomas B.C."/>
            <person name="Sharon I."/>
            <person name="Castelle C.J."/>
            <person name="Singh A."/>
            <person name="Wilkins M.J."/>
            <person name="Williams K.H."/>
            <person name="Banfield J.F."/>
        </authorList>
    </citation>
    <scope>NUCLEOTIDE SEQUENCE [LARGE SCALE GENOMIC DNA]</scope>
</reference>
<keyword evidence="1" id="KW-0472">Membrane</keyword>
<evidence type="ECO:0000313" key="2">
    <source>
        <dbReference type="EMBL" id="KKU32578.1"/>
    </source>
</evidence>
<protein>
    <recommendedName>
        <fullName evidence="4">5-bromo-4-chloroindolyl phosphate hydrolysis protein</fullName>
    </recommendedName>
</protein>
<keyword evidence="1" id="KW-1133">Transmembrane helix</keyword>
<organism evidence="2 3">
    <name type="scientific">Candidatus Collierbacteria bacterium GW2011_GWA2_46_26</name>
    <dbReference type="NCBI Taxonomy" id="1618381"/>
    <lineage>
        <taxon>Bacteria</taxon>
        <taxon>Candidatus Collieribacteriota</taxon>
    </lineage>
</organism>
<evidence type="ECO:0000256" key="1">
    <source>
        <dbReference type="SAM" id="Phobius"/>
    </source>
</evidence>
<evidence type="ECO:0008006" key="4">
    <source>
        <dbReference type="Google" id="ProtNLM"/>
    </source>
</evidence>
<dbReference type="AlphaFoldDB" id="A0A0G1RRK9"/>
<name>A0A0G1RRK9_9BACT</name>
<gene>
    <name evidence="2" type="ORF">UX47_C0009G0015</name>
</gene>
<evidence type="ECO:0000313" key="3">
    <source>
        <dbReference type="Proteomes" id="UP000034794"/>
    </source>
</evidence>
<accession>A0A0G1RRK9</accession>
<comment type="caution">
    <text evidence="2">The sequence shown here is derived from an EMBL/GenBank/DDBJ whole genome shotgun (WGS) entry which is preliminary data.</text>
</comment>
<dbReference type="Proteomes" id="UP000034794">
    <property type="component" value="Unassembled WGS sequence"/>
</dbReference>
<proteinExistence type="predicted"/>
<feature type="transmembrane region" description="Helical" evidence="1">
    <location>
        <begin position="32"/>
        <end position="49"/>
    </location>
</feature>
<feature type="transmembrane region" description="Helical" evidence="1">
    <location>
        <begin position="9"/>
        <end position="26"/>
    </location>
</feature>
<keyword evidence="1" id="KW-0812">Transmembrane</keyword>